<organism evidence="1">
    <name type="scientific">Candidatus Kentrum sp. LFY</name>
    <dbReference type="NCBI Taxonomy" id="2126342"/>
    <lineage>
        <taxon>Bacteria</taxon>
        <taxon>Pseudomonadati</taxon>
        <taxon>Pseudomonadota</taxon>
        <taxon>Gammaproteobacteria</taxon>
        <taxon>Candidatus Kentrum</taxon>
    </lineage>
</organism>
<sequence>MNQAIRERVAERLRSEAVRKQIRPESLPGNAEVSEQIAAGYLDGSRELRWDEFRRICRALDTDPLWLLSPAYQAPRLIYRNAAPPTRRRAAHIENAFLVIGEELPKARRPRLFLPNGPDDPGELLTLLDPMVSDLRDRHGDTIELYRDHRLPVLGVWEENAFDAFLMASGSSHLVCVNLNTPDARMEFSLLHEFSHFAFDADRDLPIDVRLTGSDLYGDRINEKARPEYIANKFAQLWLVPWEAAQKMAMKWPNCAPCAHYIREHRVSPDVVANALYDVLRFRASPPAYQRVQQSVRDSVPEWRGRSEIRGFVKEETRTLREQALSILEDAEEGRRKEILSAWGFADG</sequence>
<dbReference type="EMBL" id="CAADFN010000012">
    <property type="protein sequence ID" value="VFK15018.1"/>
    <property type="molecule type" value="Genomic_DNA"/>
</dbReference>
<dbReference type="AlphaFoldDB" id="A0A450WDF0"/>
<proteinExistence type="predicted"/>
<gene>
    <name evidence="1" type="ORF">BECKLFY1418C_GA0070996_101233</name>
</gene>
<evidence type="ECO:0000313" key="1">
    <source>
        <dbReference type="EMBL" id="VFK15018.1"/>
    </source>
</evidence>
<reference evidence="1" key="1">
    <citation type="submission" date="2019-02" db="EMBL/GenBank/DDBJ databases">
        <authorList>
            <person name="Gruber-Vodicka R. H."/>
            <person name="Seah K. B. B."/>
        </authorList>
    </citation>
    <scope>NUCLEOTIDE SEQUENCE</scope>
    <source>
        <strain evidence="1">BECK_BY7</strain>
    </source>
</reference>
<accession>A0A450WDF0</accession>
<dbReference type="Gene3D" id="1.10.10.2910">
    <property type="match status" value="1"/>
</dbReference>
<protein>
    <submittedName>
        <fullName evidence="1">Uncharacterized protein</fullName>
    </submittedName>
</protein>
<name>A0A450WDF0_9GAMM</name>